<reference evidence="1" key="1">
    <citation type="submission" date="2022-07" db="EMBL/GenBank/DDBJ databases">
        <authorList>
            <person name="Macas J."/>
            <person name="Novak P."/>
            <person name="Neumann P."/>
        </authorList>
    </citation>
    <scope>NUCLEOTIDE SEQUENCE</scope>
</reference>
<keyword evidence="2" id="KW-1185">Reference proteome</keyword>
<evidence type="ECO:0000313" key="1">
    <source>
        <dbReference type="EMBL" id="CAH9111015.1"/>
    </source>
</evidence>
<protein>
    <submittedName>
        <fullName evidence="1">Uncharacterized protein</fullName>
    </submittedName>
</protein>
<comment type="caution">
    <text evidence="1">The sequence shown here is derived from an EMBL/GenBank/DDBJ whole genome shotgun (WGS) entry which is preliminary data.</text>
</comment>
<dbReference type="AlphaFoldDB" id="A0A9P0ZQA9"/>
<organism evidence="1 2">
    <name type="scientific">Cuscuta europaea</name>
    <name type="common">European dodder</name>
    <dbReference type="NCBI Taxonomy" id="41803"/>
    <lineage>
        <taxon>Eukaryota</taxon>
        <taxon>Viridiplantae</taxon>
        <taxon>Streptophyta</taxon>
        <taxon>Embryophyta</taxon>
        <taxon>Tracheophyta</taxon>
        <taxon>Spermatophyta</taxon>
        <taxon>Magnoliopsida</taxon>
        <taxon>eudicotyledons</taxon>
        <taxon>Gunneridae</taxon>
        <taxon>Pentapetalae</taxon>
        <taxon>asterids</taxon>
        <taxon>lamiids</taxon>
        <taxon>Solanales</taxon>
        <taxon>Convolvulaceae</taxon>
        <taxon>Cuscuteae</taxon>
        <taxon>Cuscuta</taxon>
        <taxon>Cuscuta subgen. Cuscuta</taxon>
    </lineage>
</organism>
<proteinExistence type="predicted"/>
<name>A0A9P0ZQA9_CUSEU</name>
<dbReference type="Proteomes" id="UP001152484">
    <property type="component" value="Unassembled WGS sequence"/>
</dbReference>
<sequence length="119" mass="13411">MIDLLVEGPMQDSLGIPFNISLKFCKEPTRNYKPYNFQLLHLSASIRTFFNFSLTFGPVLYTHKKIPGGPELWPEQSPQSFCRPQPALALVHLKTSSSNSPSPAATINIEGWTDFSHQF</sequence>
<gene>
    <name evidence="1" type="ORF">CEURO_LOCUS19049</name>
</gene>
<dbReference type="EMBL" id="CAMAPE010000054">
    <property type="protein sequence ID" value="CAH9111015.1"/>
    <property type="molecule type" value="Genomic_DNA"/>
</dbReference>
<evidence type="ECO:0000313" key="2">
    <source>
        <dbReference type="Proteomes" id="UP001152484"/>
    </source>
</evidence>
<accession>A0A9P0ZQA9</accession>